<reference evidence="2 3" key="1">
    <citation type="submission" date="2016-10" db="EMBL/GenBank/DDBJ databases">
        <authorList>
            <person name="de Groot N.N."/>
        </authorList>
    </citation>
    <scope>NUCLEOTIDE SEQUENCE [LARGE SCALE GENOMIC DNA]</scope>
    <source>
        <strain evidence="2 3">DSM 14045</strain>
    </source>
</reference>
<protein>
    <submittedName>
        <fullName evidence="2">Thermophilic metalloprotease (M29)</fullName>
    </submittedName>
</protein>
<dbReference type="GO" id="GO:0004177">
    <property type="term" value="F:aminopeptidase activity"/>
    <property type="evidence" value="ECO:0007669"/>
    <property type="project" value="InterPro"/>
</dbReference>
<dbReference type="GO" id="GO:0006508">
    <property type="term" value="P:proteolysis"/>
    <property type="evidence" value="ECO:0007669"/>
    <property type="project" value="UniProtKB-KW"/>
</dbReference>
<dbReference type="AlphaFoldDB" id="A0A1H3I6Y1"/>
<dbReference type="GO" id="GO:0046872">
    <property type="term" value="F:metal ion binding"/>
    <property type="evidence" value="ECO:0007669"/>
    <property type="project" value="UniProtKB-KW"/>
</dbReference>
<evidence type="ECO:0000313" key="3">
    <source>
        <dbReference type="Proteomes" id="UP000183918"/>
    </source>
</evidence>
<dbReference type="InterPro" id="IPR000787">
    <property type="entry name" value="Peptidase_M29"/>
</dbReference>
<dbReference type="GO" id="GO:0008237">
    <property type="term" value="F:metallopeptidase activity"/>
    <property type="evidence" value="ECO:0007669"/>
    <property type="project" value="UniProtKB-KW"/>
</dbReference>
<dbReference type="InterPro" id="IPR052170">
    <property type="entry name" value="M29_Exopeptidase"/>
</dbReference>
<evidence type="ECO:0000256" key="1">
    <source>
        <dbReference type="ARBA" id="ARBA00022723"/>
    </source>
</evidence>
<dbReference type="PANTHER" id="PTHR34448">
    <property type="entry name" value="AMINOPEPTIDASE"/>
    <property type="match status" value="1"/>
</dbReference>
<keyword evidence="2" id="KW-0645">Protease</keyword>
<name>A0A1H3I6Y1_9FIRM</name>
<dbReference type="Pfam" id="PF02073">
    <property type="entry name" value="Peptidase_M29"/>
    <property type="match status" value="1"/>
</dbReference>
<sequence>MSYKELYKKNNETLKERYELVSERIRTISNMKEAEVSIEEKYASFFVKISQFLVKLQEVLVKEKSGELLAMSAEEGKALNDSLFDEIKKENYDFSFANPSFAVKTFGKDFGQLFSAIFASVINIIPTVFQGDYTFICIYEELILEIYTIMQDREGFTYKAVQDSYYWFKHDYIEVVMEDKVNKLINPEYDYYQKLIDMSKDGIDYLYKYGFYISNDEIESARYLATFSDEEIQKMADTYTEGYRIGFEVTGKDLSIKDKAEIRYPVGFERVVRVAIKNFEKLNLKSILKPYSTPANKQFDYDHREDMGIVLDKAIIERGLESYRCAFEKIKKEARGYAGPAVIEVFGEEPFSPITKEENVKLNAKQQKLSVYNKSEISQIVNKYIVGEERSFTIIAFPIASIGDKYKQIFAETVRLNTLDYNFYRDMQQKIIDVLDTGDKAHIVGTNGNKTDLYVNLYKLNDPNKETIFENCVADVNIPVGEVFTSPVLKGTTGKLHVSQVYLNGLKFINLEIDFKDGMIADYTCTNFDSEEDNKKYIKDNILMNHETLPMGEFAIGTNTVAYKMADTYQIADKMPILIAEKTGPHFAVGDTCYSYDEDNMTYNPDKKAIVARDNEISALRKEDYSKAYFNCHTDITIPYNELGRISVITKTGENKDIIVDGRFVVQGTEKLNEPLDEMEG</sequence>
<dbReference type="Proteomes" id="UP000183918">
    <property type="component" value="Unassembled WGS sequence"/>
</dbReference>
<proteinExistence type="predicted"/>
<dbReference type="SUPFAM" id="SSF144052">
    <property type="entry name" value="Thermophilic metalloprotease-like"/>
    <property type="match status" value="1"/>
</dbReference>
<dbReference type="EMBL" id="FNPG01000011">
    <property type="protein sequence ID" value="SDY23420.1"/>
    <property type="molecule type" value="Genomic_DNA"/>
</dbReference>
<organism evidence="2 3">
    <name type="scientific">Lachnobacterium bovis DSM 14045</name>
    <dbReference type="NCBI Taxonomy" id="1122142"/>
    <lineage>
        <taxon>Bacteria</taxon>
        <taxon>Bacillati</taxon>
        <taxon>Bacillota</taxon>
        <taxon>Clostridia</taxon>
        <taxon>Lachnospirales</taxon>
        <taxon>Lachnospiraceae</taxon>
        <taxon>Lachnobacterium</taxon>
    </lineage>
</organism>
<keyword evidence="2" id="KW-0482">Metalloprotease</keyword>
<dbReference type="OrthoDB" id="9803993at2"/>
<gene>
    <name evidence="2" type="ORF">SAMN02910414_01072</name>
</gene>
<keyword evidence="2" id="KW-0378">Hydrolase</keyword>
<keyword evidence="3" id="KW-1185">Reference proteome</keyword>
<accession>A0A1H3I6Y1</accession>
<evidence type="ECO:0000313" key="2">
    <source>
        <dbReference type="EMBL" id="SDY23420.1"/>
    </source>
</evidence>
<dbReference type="STRING" id="1122142.SAMN02910414_01072"/>
<dbReference type="PANTHER" id="PTHR34448:SF3">
    <property type="entry name" value="AMINOPEPTIDASE AMPS"/>
    <property type="match status" value="1"/>
</dbReference>
<keyword evidence="1" id="KW-0479">Metal-binding</keyword>
<dbReference type="RefSeq" id="WP_074716837.1">
    <property type="nucleotide sequence ID" value="NZ_FNPG01000011.1"/>
</dbReference>